<dbReference type="GO" id="GO:0016020">
    <property type="term" value="C:membrane"/>
    <property type="evidence" value="ECO:0007669"/>
    <property type="project" value="GOC"/>
</dbReference>
<reference evidence="3 4" key="1">
    <citation type="submission" date="2017-06" db="EMBL/GenBank/DDBJ databases">
        <authorList>
            <person name="Kim H.J."/>
            <person name="Triplett B.A."/>
        </authorList>
    </citation>
    <scope>NUCLEOTIDE SEQUENCE [LARGE SCALE GENOMIC DNA]</scope>
    <source>
        <strain evidence="3 4">DSM 22179</strain>
    </source>
</reference>
<dbReference type="SUPFAM" id="SSF56219">
    <property type="entry name" value="DNase I-like"/>
    <property type="match status" value="1"/>
</dbReference>
<keyword evidence="1" id="KW-0732">Signal</keyword>
<keyword evidence="4" id="KW-1185">Reference proteome</keyword>
<dbReference type="InterPro" id="IPR005135">
    <property type="entry name" value="Endo/exonuclease/phosphatase"/>
</dbReference>
<feature type="domain" description="Endonuclease/exonuclease/phosphatase" evidence="2">
    <location>
        <begin position="45"/>
        <end position="270"/>
    </location>
</feature>
<feature type="chain" id="PRO_5012713482" evidence="1">
    <location>
        <begin position="27"/>
        <end position="289"/>
    </location>
</feature>
<dbReference type="PANTHER" id="PTHR14859">
    <property type="entry name" value="CALCOFLUOR WHITE HYPERSENSITIVE PROTEIN PRECURSOR"/>
    <property type="match status" value="1"/>
</dbReference>
<dbReference type="InterPro" id="IPR036691">
    <property type="entry name" value="Endo/exonu/phosph_ase_sf"/>
</dbReference>
<sequence>MAFSRRTLTTLVAAVAATALSAPVTAAPTQHMGKAGDPERKLTVVSFNIHHGADRFDVLDLERIARDIDSFDADVIALQEVDNHWGERSEFVDQSAWLANRLGLHYCYAANLDEDPAGGRTERRQYGTAILSRYKLSDCENHMLPNHQGGEQRGVAEATVKVRGVPVTVMNTHLTHVDAEYRTKQFAVVNDLVAAQSNPTVVLGDLNAAPGSTEHEEYTRILTDVWPLVGEGDGLTYAPGNPLRRIDYVLASKEITPLRATVPLVYSSDHYPVVAELQLPHPREVHRGR</sequence>
<gene>
    <name evidence="3" type="ORF">SAMN05445756_0130</name>
</gene>
<dbReference type="GO" id="GO:0004527">
    <property type="term" value="F:exonuclease activity"/>
    <property type="evidence" value="ECO:0007669"/>
    <property type="project" value="UniProtKB-KW"/>
</dbReference>
<dbReference type="GO" id="GO:0006506">
    <property type="term" value="P:GPI anchor biosynthetic process"/>
    <property type="evidence" value="ECO:0007669"/>
    <property type="project" value="TreeGrafter"/>
</dbReference>
<evidence type="ECO:0000259" key="2">
    <source>
        <dbReference type="Pfam" id="PF03372"/>
    </source>
</evidence>
<dbReference type="Gene3D" id="3.60.10.10">
    <property type="entry name" value="Endonuclease/exonuclease/phosphatase"/>
    <property type="match status" value="1"/>
</dbReference>
<dbReference type="Proteomes" id="UP000198122">
    <property type="component" value="Unassembled WGS sequence"/>
</dbReference>
<protein>
    <submittedName>
        <fullName evidence="3">Metal-dependent hydrolase, endonuclease/exonuclease/phosphatase family</fullName>
    </submittedName>
</protein>
<evidence type="ECO:0000313" key="3">
    <source>
        <dbReference type="EMBL" id="SNC59745.1"/>
    </source>
</evidence>
<feature type="signal peptide" evidence="1">
    <location>
        <begin position="1"/>
        <end position="26"/>
    </location>
</feature>
<keyword evidence="3" id="KW-0540">Nuclease</keyword>
<dbReference type="EMBL" id="FYEZ01000001">
    <property type="protein sequence ID" value="SNC59745.1"/>
    <property type="molecule type" value="Genomic_DNA"/>
</dbReference>
<accession>A0A212T158</accession>
<dbReference type="GO" id="GO:0004519">
    <property type="term" value="F:endonuclease activity"/>
    <property type="evidence" value="ECO:0007669"/>
    <property type="project" value="UniProtKB-KW"/>
</dbReference>
<evidence type="ECO:0000313" key="4">
    <source>
        <dbReference type="Proteomes" id="UP000198122"/>
    </source>
</evidence>
<dbReference type="Pfam" id="PF03372">
    <property type="entry name" value="Exo_endo_phos"/>
    <property type="match status" value="1"/>
</dbReference>
<proteinExistence type="predicted"/>
<keyword evidence="3" id="KW-0255">Endonuclease</keyword>
<dbReference type="AlphaFoldDB" id="A0A212T158"/>
<keyword evidence="3" id="KW-0378">Hydrolase</keyword>
<dbReference type="PANTHER" id="PTHR14859:SF15">
    <property type="entry name" value="ENDONUCLEASE_EXONUCLEASE_PHOSPHATASE DOMAIN-CONTAINING PROTEIN"/>
    <property type="match status" value="1"/>
</dbReference>
<dbReference type="InterPro" id="IPR051916">
    <property type="entry name" value="GPI-anchor_lipid_remodeler"/>
</dbReference>
<organism evidence="3 4">
    <name type="scientific">Kytococcus aerolatus</name>
    <dbReference type="NCBI Taxonomy" id="592308"/>
    <lineage>
        <taxon>Bacteria</taxon>
        <taxon>Bacillati</taxon>
        <taxon>Actinomycetota</taxon>
        <taxon>Actinomycetes</taxon>
        <taxon>Micrococcales</taxon>
        <taxon>Kytococcaceae</taxon>
        <taxon>Kytococcus</taxon>
    </lineage>
</organism>
<name>A0A212T158_9MICO</name>
<keyword evidence="3" id="KW-0269">Exonuclease</keyword>
<evidence type="ECO:0000256" key="1">
    <source>
        <dbReference type="SAM" id="SignalP"/>
    </source>
</evidence>